<dbReference type="AlphaFoldDB" id="I7C6I1"/>
<feature type="region of interest" description="Disordered" evidence="1">
    <location>
        <begin position="1"/>
        <end position="20"/>
    </location>
</feature>
<dbReference type="HOGENOM" id="CLU_2587071_0_0_6"/>
<dbReference type="KEGG" id="ppx:T1E_1449"/>
<evidence type="ECO:0000313" key="2">
    <source>
        <dbReference type="EMBL" id="AFO47304.1"/>
    </source>
</evidence>
<reference evidence="3" key="1">
    <citation type="journal article" date="2013" name="Microb. Biotechnol.">
        <title>Metabolic potential of the organic-solvent tolerant Pseudomonas putida DOT-T1E deduced from its annotated genome.</title>
        <authorList>
            <person name="Udaondo Z."/>
            <person name="Molina L."/>
            <person name="Daniels C."/>
            <person name="Gomez M.J."/>
            <person name="Molina-Henares M.A."/>
            <person name="Matilla M.A."/>
            <person name="Roca A."/>
            <person name="Fernandez M."/>
            <person name="Duque E."/>
            <person name="Segura A."/>
            <person name="Ramos J.L."/>
        </authorList>
    </citation>
    <scope>NUCLEOTIDE SEQUENCE [LARGE SCALE GENOMIC DNA]</scope>
    <source>
        <strain evidence="3">DOT-T1E</strain>
    </source>
</reference>
<dbReference type="Proteomes" id="UP000006503">
    <property type="component" value="Chromosome"/>
</dbReference>
<dbReference type="EMBL" id="CP003734">
    <property type="protein sequence ID" value="AFO47304.1"/>
    <property type="molecule type" value="Genomic_DNA"/>
</dbReference>
<accession>I7C6I1</accession>
<dbReference type="PATRIC" id="fig|1196325.3.peg.1449"/>
<feature type="compositionally biased region" description="Polar residues" evidence="1">
    <location>
        <begin position="9"/>
        <end position="18"/>
    </location>
</feature>
<evidence type="ECO:0000256" key="1">
    <source>
        <dbReference type="SAM" id="MobiDB-lite"/>
    </source>
</evidence>
<gene>
    <name evidence="2" type="ordered locus">T1E_1449</name>
</gene>
<evidence type="ECO:0000313" key="3">
    <source>
        <dbReference type="Proteomes" id="UP000006503"/>
    </source>
</evidence>
<protein>
    <submittedName>
        <fullName evidence="2">Uncharacterized protein</fullName>
    </submittedName>
</protein>
<name>I7C6I1_PSEPT</name>
<sequence>MGAKHLDDTTNGESNPGLNQPILLRDHANHYQDCGKYGLQYSPSLTALYYWHDTYFLSTSAPKVVDPYISAVAENGEPHA</sequence>
<organism evidence="2 3">
    <name type="scientific">Pseudomonas putida (strain DOT-T1E)</name>
    <dbReference type="NCBI Taxonomy" id="1196325"/>
    <lineage>
        <taxon>Bacteria</taxon>
        <taxon>Pseudomonadati</taxon>
        <taxon>Pseudomonadota</taxon>
        <taxon>Gammaproteobacteria</taxon>
        <taxon>Pseudomonadales</taxon>
        <taxon>Pseudomonadaceae</taxon>
        <taxon>Pseudomonas</taxon>
    </lineage>
</organism>
<proteinExistence type="predicted"/>